<feature type="domain" description="Major facilitator superfamily (MFS) profile" evidence="11">
    <location>
        <begin position="201"/>
        <end position="452"/>
    </location>
</feature>
<proteinExistence type="inferred from homology"/>
<feature type="transmembrane region" description="Helical" evidence="10">
    <location>
        <begin position="68"/>
        <end position="86"/>
    </location>
</feature>
<feature type="transmembrane region" description="Helical" evidence="10">
    <location>
        <begin position="356"/>
        <end position="374"/>
    </location>
</feature>
<evidence type="ECO:0000259" key="11">
    <source>
        <dbReference type="PROSITE" id="PS50850"/>
    </source>
</evidence>
<organism evidence="12 13">
    <name type="scientific">Actinoplanes subglobosus</name>
    <dbReference type="NCBI Taxonomy" id="1547892"/>
    <lineage>
        <taxon>Bacteria</taxon>
        <taxon>Bacillati</taxon>
        <taxon>Actinomycetota</taxon>
        <taxon>Actinomycetes</taxon>
        <taxon>Micromonosporales</taxon>
        <taxon>Micromonosporaceae</taxon>
        <taxon>Actinoplanes</taxon>
    </lineage>
</organism>
<feature type="transmembrane region" description="Helical" evidence="10">
    <location>
        <begin position="203"/>
        <end position="227"/>
    </location>
</feature>
<feature type="region of interest" description="Disordered" evidence="9">
    <location>
        <begin position="376"/>
        <end position="395"/>
    </location>
</feature>
<dbReference type="PANTHER" id="PTHR23535">
    <property type="entry name" value="SUGAR EFFLUX TRANSPORTER A-RELATED"/>
    <property type="match status" value="1"/>
</dbReference>
<name>A0ABV8J643_9ACTN</name>
<dbReference type="EMBL" id="JBHSBL010000031">
    <property type="protein sequence ID" value="MFC4072093.1"/>
    <property type="molecule type" value="Genomic_DNA"/>
</dbReference>
<dbReference type="PROSITE" id="PS50850">
    <property type="entry name" value="MFS"/>
    <property type="match status" value="1"/>
</dbReference>
<feature type="transmembrane region" description="Helical" evidence="10">
    <location>
        <begin position="267"/>
        <end position="286"/>
    </location>
</feature>
<gene>
    <name evidence="12" type="ORF">ACFO0C_44770</name>
</gene>
<dbReference type="Pfam" id="PF07690">
    <property type="entry name" value="MFS_1"/>
    <property type="match status" value="1"/>
</dbReference>
<protein>
    <submittedName>
        <fullName evidence="12">MFS transporter</fullName>
    </submittedName>
</protein>
<evidence type="ECO:0000256" key="9">
    <source>
        <dbReference type="SAM" id="MobiDB-lite"/>
    </source>
</evidence>
<dbReference type="SUPFAM" id="SSF103473">
    <property type="entry name" value="MFS general substrate transporter"/>
    <property type="match status" value="1"/>
</dbReference>
<keyword evidence="13" id="KW-1185">Reference proteome</keyword>
<evidence type="ECO:0000256" key="5">
    <source>
        <dbReference type="ARBA" id="ARBA00022597"/>
    </source>
</evidence>
<evidence type="ECO:0000256" key="1">
    <source>
        <dbReference type="ARBA" id="ARBA00004651"/>
    </source>
</evidence>
<evidence type="ECO:0000313" key="12">
    <source>
        <dbReference type="EMBL" id="MFC4072093.1"/>
    </source>
</evidence>
<keyword evidence="7 10" id="KW-1133">Transmembrane helix</keyword>
<accession>A0ABV8J643</accession>
<evidence type="ECO:0000256" key="2">
    <source>
        <dbReference type="ARBA" id="ARBA00006523"/>
    </source>
</evidence>
<evidence type="ECO:0000256" key="6">
    <source>
        <dbReference type="ARBA" id="ARBA00022692"/>
    </source>
</evidence>
<keyword evidence="3" id="KW-0813">Transport</keyword>
<feature type="transmembrane region" description="Helical" evidence="10">
    <location>
        <begin position="239"/>
        <end position="260"/>
    </location>
</feature>
<reference evidence="13" key="1">
    <citation type="journal article" date="2019" name="Int. J. Syst. Evol. Microbiol.">
        <title>The Global Catalogue of Microorganisms (GCM) 10K type strain sequencing project: providing services to taxonomists for standard genome sequencing and annotation.</title>
        <authorList>
            <consortium name="The Broad Institute Genomics Platform"/>
            <consortium name="The Broad Institute Genome Sequencing Center for Infectious Disease"/>
            <person name="Wu L."/>
            <person name="Ma J."/>
        </authorList>
    </citation>
    <scope>NUCLEOTIDE SEQUENCE [LARGE SCALE GENOMIC DNA]</scope>
    <source>
        <strain evidence="13">TBRC 5832</strain>
    </source>
</reference>
<feature type="transmembrane region" description="Helical" evidence="10">
    <location>
        <begin position="292"/>
        <end position="314"/>
    </location>
</feature>
<sequence length="452" mass="46565">MSMSLAVAVLLLGVADSMVGSYFVLFVTKVVGLTPLQTGVFVSIHGAGGILIAWLAGRGFDRRPSRGYASTSMVCGGIALWLMTVITSYAWLMLLAVTLLAALAAAFPQLFALARQSVGDAPEAGRAVPLLRSVWSLAWAAGPLIGAGVRAMAGFPAILRSAGVVLVVAAVWVLLAVPRPGRHRPSSLPGGEPVPAVPRTATVLLTTGITLFFTAMFAASVAIPLFVTRELGQADSSVGVLFSVCAAVEVVAALLLAAVPARISQRLVILVGMGGFVFFFALTLLARDMTLLVAGQVVRGISIAVVGAAGIRWFQDTMAPATGRATTLFANATTAGMVLAGIVGGASVALLDYTGTLLLCGAVTVAATTAFALGTTTHAGRPPPAPRAVPPGRGENWVMIPPRETTADDHDGRGAGFAGRQPDRRSIGCRCVPQDDQAQQRARLSQCPQCCA</sequence>
<feature type="transmembrane region" description="Helical" evidence="10">
    <location>
        <begin position="33"/>
        <end position="56"/>
    </location>
</feature>
<keyword evidence="6 10" id="KW-0812">Transmembrane</keyword>
<dbReference type="PANTHER" id="PTHR23535:SF2">
    <property type="entry name" value="SUGAR EFFLUX TRANSPORTER A-RELATED"/>
    <property type="match status" value="1"/>
</dbReference>
<evidence type="ECO:0000256" key="4">
    <source>
        <dbReference type="ARBA" id="ARBA00022475"/>
    </source>
</evidence>
<dbReference type="RefSeq" id="WP_378072970.1">
    <property type="nucleotide sequence ID" value="NZ_JBHSBL010000031.1"/>
</dbReference>
<dbReference type="InterPro" id="IPR020846">
    <property type="entry name" value="MFS_dom"/>
</dbReference>
<dbReference type="Gene3D" id="1.20.1250.20">
    <property type="entry name" value="MFS general substrate transporter like domains"/>
    <property type="match status" value="2"/>
</dbReference>
<evidence type="ECO:0000256" key="8">
    <source>
        <dbReference type="ARBA" id="ARBA00023136"/>
    </source>
</evidence>
<dbReference type="InterPro" id="IPR011701">
    <property type="entry name" value="MFS"/>
</dbReference>
<evidence type="ECO:0000256" key="3">
    <source>
        <dbReference type="ARBA" id="ARBA00022448"/>
    </source>
</evidence>
<dbReference type="InterPro" id="IPR036259">
    <property type="entry name" value="MFS_trans_sf"/>
</dbReference>
<keyword evidence="8 10" id="KW-0472">Membrane</keyword>
<evidence type="ECO:0000256" key="10">
    <source>
        <dbReference type="SAM" id="Phobius"/>
    </source>
</evidence>
<feature type="region of interest" description="Disordered" evidence="9">
    <location>
        <begin position="402"/>
        <end position="423"/>
    </location>
</feature>
<keyword evidence="4" id="KW-1003">Cell membrane</keyword>
<feature type="transmembrane region" description="Helical" evidence="10">
    <location>
        <begin position="92"/>
        <end position="113"/>
    </location>
</feature>
<dbReference type="Proteomes" id="UP001595867">
    <property type="component" value="Unassembled WGS sequence"/>
</dbReference>
<feature type="transmembrane region" description="Helical" evidence="10">
    <location>
        <begin position="134"/>
        <end position="152"/>
    </location>
</feature>
<comment type="subcellular location">
    <subcellularLocation>
        <location evidence="1">Cell membrane</location>
        <topology evidence="1">Multi-pass membrane protein</topology>
    </subcellularLocation>
</comment>
<feature type="transmembrane region" description="Helical" evidence="10">
    <location>
        <begin position="326"/>
        <end position="350"/>
    </location>
</feature>
<keyword evidence="5" id="KW-0762">Sugar transport</keyword>
<evidence type="ECO:0000313" key="13">
    <source>
        <dbReference type="Proteomes" id="UP001595867"/>
    </source>
</evidence>
<comment type="caution">
    <text evidence="12">The sequence shown here is derived from an EMBL/GenBank/DDBJ whole genome shotgun (WGS) entry which is preliminary data.</text>
</comment>
<comment type="similarity">
    <text evidence="2">Belongs to the major facilitator superfamily. Set transporter family.</text>
</comment>
<feature type="transmembrane region" description="Helical" evidence="10">
    <location>
        <begin position="158"/>
        <end position="177"/>
    </location>
</feature>
<evidence type="ECO:0000256" key="7">
    <source>
        <dbReference type="ARBA" id="ARBA00022989"/>
    </source>
</evidence>